<evidence type="ECO:0000256" key="4">
    <source>
        <dbReference type="ARBA" id="ARBA00023163"/>
    </source>
</evidence>
<dbReference type="NCBIfam" id="TIGR02937">
    <property type="entry name" value="sigma70-ECF"/>
    <property type="match status" value="1"/>
</dbReference>
<dbReference type="PANTHER" id="PTHR43133">
    <property type="entry name" value="RNA POLYMERASE ECF-TYPE SIGMA FACTO"/>
    <property type="match status" value="1"/>
</dbReference>
<keyword evidence="3" id="KW-0731">Sigma factor</keyword>
<dbReference type="SUPFAM" id="SSF88946">
    <property type="entry name" value="Sigma2 domain of RNA polymerase sigma factors"/>
    <property type="match status" value="1"/>
</dbReference>
<dbReference type="NCBIfam" id="TIGR02989">
    <property type="entry name" value="Sig-70_gvs1"/>
    <property type="match status" value="1"/>
</dbReference>
<keyword evidence="7" id="KW-1185">Reference proteome</keyword>
<dbReference type="Gene3D" id="1.10.1740.10">
    <property type="match status" value="1"/>
</dbReference>
<protein>
    <submittedName>
        <fullName evidence="6">RNA polymerase sigma factor CnrH</fullName>
    </submittedName>
</protein>
<dbReference type="Gene3D" id="1.10.10.10">
    <property type="entry name" value="Winged helix-like DNA-binding domain superfamily/Winged helix DNA-binding domain"/>
    <property type="match status" value="1"/>
</dbReference>
<dbReference type="InterPro" id="IPR014331">
    <property type="entry name" value="RNA_pol_sigma70_ECF_RHOBA"/>
</dbReference>
<evidence type="ECO:0000256" key="3">
    <source>
        <dbReference type="ARBA" id="ARBA00023082"/>
    </source>
</evidence>
<dbReference type="InterPro" id="IPR013325">
    <property type="entry name" value="RNA_pol_sigma_r2"/>
</dbReference>
<proteinExistence type="inferred from homology"/>
<dbReference type="OrthoDB" id="6383365at2"/>
<dbReference type="SUPFAM" id="SSF88659">
    <property type="entry name" value="Sigma3 and sigma4 domains of RNA polymerase sigma factors"/>
    <property type="match status" value="1"/>
</dbReference>
<name>A0A517T1F8_9BACT</name>
<dbReference type="PANTHER" id="PTHR43133:SF51">
    <property type="entry name" value="RNA POLYMERASE SIGMA FACTOR"/>
    <property type="match status" value="1"/>
</dbReference>
<dbReference type="InterPro" id="IPR013324">
    <property type="entry name" value="RNA_pol_sigma_r3/r4-like"/>
</dbReference>
<evidence type="ECO:0000313" key="6">
    <source>
        <dbReference type="EMBL" id="QDT62217.1"/>
    </source>
</evidence>
<sequence length="182" mass="20702">MTVEAVSKAPTDQDRYEQFVRLAIEHEPSVRASLRSLLPTWHDVDEVVQEATLVAWRKFDSFTPGTSFGGWLMTIARFEALRYRRKMARSPLVFADDVWELIEREADSVDDASTHLSHLESCLGKLDPKHRELLLAAHTPGRTIRQLAVDCGRSEQALYKAVQRWRQLLLSCLSRAIALEGA</sequence>
<reference evidence="6 7" key="1">
    <citation type="submission" date="2019-02" db="EMBL/GenBank/DDBJ databases">
        <title>Deep-cultivation of Planctomycetes and their phenomic and genomic characterization uncovers novel biology.</title>
        <authorList>
            <person name="Wiegand S."/>
            <person name="Jogler M."/>
            <person name="Boedeker C."/>
            <person name="Pinto D."/>
            <person name="Vollmers J."/>
            <person name="Rivas-Marin E."/>
            <person name="Kohn T."/>
            <person name="Peeters S.H."/>
            <person name="Heuer A."/>
            <person name="Rast P."/>
            <person name="Oberbeckmann S."/>
            <person name="Bunk B."/>
            <person name="Jeske O."/>
            <person name="Meyerdierks A."/>
            <person name="Storesund J.E."/>
            <person name="Kallscheuer N."/>
            <person name="Luecker S."/>
            <person name="Lage O.M."/>
            <person name="Pohl T."/>
            <person name="Merkel B.J."/>
            <person name="Hornburger P."/>
            <person name="Mueller R.-W."/>
            <person name="Bruemmer F."/>
            <person name="Labrenz M."/>
            <person name="Spormann A.M."/>
            <person name="Op den Camp H."/>
            <person name="Overmann J."/>
            <person name="Amann R."/>
            <person name="Jetten M.S.M."/>
            <person name="Mascher T."/>
            <person name="Medema M.H."/>
            <person name="Devos D.P."/>
            <person name="Kaster A.-K."/>
            <person name="Ovreas L."/>
            <person name="Rohde M."/>
            <person name="Galperin M.Y."/>
            <person name="Jogler C."/>
        </authorList>
    </citation>
    <scope>NUCLEOTIDE SEQUENCE [LARGE SCALE GENOMIC DNA]</scope>
    <source>
        <strain evidence="6 7">SV_7m_r</strain>
    </source>
</reference>
<accession>A0A517T1F8</accession>
<dbReference type="InterPro" id="IPR039425">
    <property type="entry name" value="RNA_pol_sigma-70-like"/>
</dbReference>
<organism evidence="6 7">
    <name type="scientific">Stieleria bergensis</name>
    <dbReference type="NCBI Taxonomy" id="2528025"/>
    <lineage>
        <taxon>Bacteria</taxon>
        <taxon>Pseudomonadati</taxon>
        <taxon>Planctomycetota</taxon>
        <taxon>Planctomycetia</taxon>
        <taxon>Pirellulales</taxon>
        <taxon>Pirellulaceae</taxon>
        <taxon>Stieleria</taxon>
    </lineage>
</organism>
<dbReference type="RefSeq" id="WP_145276833.1">
    <property type="nucleotide sequence ID" value="NZ_CP036272.1"/>
</dbReference>
<dbReference type="GO" id="GO:0006352">
    <property type="term" value="P:DNA-templated transcription initiation"/>
    <property type="evidence" value="ECO:0007669"/>
    <property type="project" value="InterPro"/>
</dbReference>
<dbReference type="InterPro" id="IPR014284">
    <property type="entry name" value="RNA_pol_sigma-70_dom"/>
</dbReference>
<dbReference type="Pfam" id="PF04542">
    <property type="entry name" value="Sigma70_r2"/>
    <property type="match status" value="1"/>
</dbReference>
<evidence type="ECO:0000259" key="5">
    <source>
        <dbReference type="Pfam" id="PF04542"/>
    </source>
</evidence>
<gene>
    <name evidence="6" type="primary">cnrH_3</name>
    <name evidence="6" type="ORF">SV7mr_47640</name>
</gene>
<evidence type="ECO:0000256" key="1">
    <source>
        <dbReference type="ARBA" id="ARBA00010641"/>
    </source>
</evidence>
<evidence type="ECO:0000313" key="7">
    <source>
        <dbReference type="Proteomes" id="UP000315003"/>
    </source>
</evidence>
<evidence type="ECO:0000256" key="2">
    <source>
        <dbReference type="ARBA" id="ARBA00023015"/>
    </source>
</evidence>
<feature type="domain" description="RNA polymerase sigma-70 region 2" evidence="5">
    <location>
        <begin position="25"/>
        <end position="89"/>
    </location>
</feature>
<dbReference type="GO" id="GO:0016987">
    <property type="term" value="F:sigma factor activity"/>
    <property type="evidence" value="ECO:0007669"/>
    <property type="project" value="UniProtKB-KW"/>
</dbReference>
<dbReference type="EMBL" id="CP036272">
    <property type="protein sequence ID" value="QDT62217.1"/>
    <property type="molecule type" value="Genomic_DNA"/>
</dbReference>
<dbReference type="InterPro" id="IPR036388">
    <property type="entry name" value="WH-like_DNA-bd_sf"/>
</dbReference>
<keyword evidence="4" id="KW-0804">Transcription</keyword>
<dbReference type="AlphaFoldDB" id="A0A517T1F8"/>
<dbReference type="Proteomes" id="UP000315003">
    <property type="component" value="Chromosome"/>
</dbReference>
<dbReference type="InterPro" id="IPR007627">
    <property type="entry name" value="RNA_pol_sigma70_r2"/>
</dbReference>
<keyword evidence="2" id="KW-0805">Transcription regulation</keyword>
<comment type="similarity">
    <text evidence="1">Belongs to the sigma-70 factor family. ECF subfamily.</text>
</comment>